<evidence type="ECO:0000313" key="3">
    <source>
        <dbReference type="Proteomes" id="UP001153321"/>
    </source>
</evidence>
<dbReference type="AlphaFoldDB" id="A0A9P0N6K6"/>
<feature type="compositionally biased region" description="Polar residues" evidence="1">
    <location>
        <begin position="376"/>
        <end position="397"/>
    </location>
</feature>
<organism evidence="2 3">
    <name type="scientific">Spodoptera littoralis</name>
    <name type="common">Egyptian cotton leafworm</name>
    <dbReference type="NCBI Taxonomy" id="7109"/>
    <lineage>
        <taxon>Eukaryota</taxon>
        <taxon>Metazoa</taxon>
        <taxon>Ecdysozoa</taxon>
        <taxon>Arthropoda</taxon>
        <taxon>Hexapoda</taxon>
        <taxon>Insecta</taxon>
        <taxon>Pterygota</taxon>
        <taxon>Neoptera</taxon>
        <taxon>Endopterygota</taxon>
        <taxon>Lepidoptera</taxon>
        <taxon>Glossata</taxon>
        <taxon>Ditrysia</taxon>
        <taxon>Noctuoidea</taxon>
        <taxon>Noctuidae</taxon>
        <taxon>Amphipyrinae</taxon>
        <taxon>Spodoptera</taxon>
    </lineage>
</organism>
<evidence type="ECO:0000313" key="2">
    <source>
        <dbReference type="EMBL" id="CAH1643370.1"/>
    </source>
</evidence>
<feature type="compositionally biased region" description="Basic and acidic residues" evidence="1">
    <location>
        <begin position="78"/>
        <end position="88"/>
    </location>
</feature>
<feature type="compositionally biased region" description="Basic and acidic residues" evidence="1">
    <location>
        <begin position="40"/>
        <end position="56"/>
    </location>
</feature>
<accession>A0A9P0N6K6</accession>
<keyword evidence="3" id="KW-1185">Reference proteome</keyword>
<dbReference type="Proteomes" id="UP001153321">
    <property type="component" value="Chromosome 3"/>
</dbReference>
<evidence type="ECO:0000256" key="1">
    <source>
        <dbReference type="SAM" id="MobiDB-lite"/>
    </source>
</evidence>
<gene>
    <name evidence="2" type="ORF">SPLIT_LOCUS8725</name>
</gene>
<name>A0A9P0N6K6_SPOLI</name>
<feature type="region of interest" description="Disordered" evidence="1">
    <location>
        <begin position="376"/>
        <end position="406"/>
    </location>
</feature>
<proteinExistence type="predicted"/>
<protein>
    <submittedName>
        <fullName evidence="2">Uncharacterized protein</fullName>
    </submittedName>
</protein>
<sequence>MTEDYVNIPSRCDTPVPIARNDIQSLLNDSSDMDVIDDDLNNKKKEQSKAEKREREESTEEEEGWKEVKATKKKTRHDSRNSAKEEKNEIYVSHKERLPKQFAMARILKENNITAIREVKYISPFKIRFAFDTELAAQNFFMCEKLLERGWRFQKAMELSICYGVIKDVDLEFSEDEILKNISCQAPAKLLSLKRLDRRNRAEGGWCPSETLRLCFEGDNLPTSVRVFDMNIKVLPYIHQVSQCSQCWRMGHVRKMCPSKNVICPKCGGHHENCDTSMFCCVNCKGNHISLSKSCPVYKKERRLREIMSEFGCTYRKALECYVPPENQTPSVANFRPQASVSLENRFSSTPIEDIPVNSRKPTFAEIIKTKATIHAKQSPNPITKDNVSSMPKTQAQKNKKKPPKEDWMFWHADADEKDDHQLPVEEEGNDERPSFKELLSRLKEVIYLNNLATYTDPACGRQGRGGKTQLKPFKCLSFSLKKREVVGDDVCATAAAARGPAHARHPRFSLAHAKYTQSIEIPAFT</sequence>
<reference evidence="2" key="1">
    <citation type="submission" date="2022-02" db="EMBL/GenBank/DDBJ databases">
        <authorList>
            <person name="King R."/>
        </authorList>
    </citation>
    <scope>NUCLEOTIDE SEQUENCE</scope>
</reference>
<feature type="region of interest" description="Disordered" evidence="1">
    <location>
        <begin position="28"/>
        <end position="88"/>
    </location>
</feature>
<dbReference type="EMBL" id="LR824534">
    <property type="protein sequence ID" value="CAH1643370.1"/>
    <property type="molecule type" value="Genomic_DNA"/>
</dbReference>